<name>U5N8U3_9BURK</name>
<proteinExistence type="predicted"/>
<feature type="coiled-coil region" evidence="1">
    <location>
        <begin position="42"/>
        <end position="79"/>
    </location>
</feature>
<dbReference type="eggNOG" id="ENOG5031X79">
    <property type="taxonomic scope" value="Bacteria"/>
</dbReference>
<dbReference type="RefSeq" id="WP_022773740.1">
    <property type="nucleotide sequence ID" value="NC_022576.1"/>
</dbReference>
<reference evidence="3 4" key="1">
    <citation type="journal article" date="2013" name="Genome Biol.">
        <title>Genomic analysis reveals key aspects of prokaryotic symbiosis in the phototrophic consortium "Chlorochromatium aggregatum".</title>
        <authorList>
            <person name="Liu Z."/>
            <person name="Muller J."/>
            <person name="Li T."/>
            <person name="Alvey R.M."/>
            <person name="Vogl K."/>
            <person name="Frigaard N.U."/>
            <person name="Rockwell N.C."/>
            <person name="Boyd E.S."/>
            <person name="Tomsho L.P."/>
            <person name="Schuster S.C."/>
            <person name="Henke P."/>
            <person name="Rohde M."/>
            <person name="Overmann J."/>
            <person name="Bryant D.A."/>
        </authorList>
    </citation>
    <scope>NUCLEOTIDE SEQUENCE [LARGE SCALE GENOMIC DNA]</scope>
    <source>
        <strain evidence="3">CR</strain>
    </source>
</reference>
<organism evidence="3 4">
    <name type="scientific">Candidatus Symbiobacter mobilis CR</name>
    <dbReference type="NCBI Taxonomy" id="946483"/>
    <lineage>
        <taxon>Bacteria</taxon>
        <taxon>Pseudomonadati</taxon>
        <taxon>Pseudomonadota</taxon>
        <taxon>Betaproteobacteria</taxon>
        <taxon>Burkholderiales</taxon>
        <taxon>Comamonadaceae</taxon>
    </lineage>
</organism>
<feature type="signal peptide" evidence="2">
    <location>
        <begin position="1"/>
        <end position="16"/>
    </location>
</feature>
<sequence length="205" mass="23017">MHQRIAFLLLTCMALAACAPHHPLGIADDHWQALSNEQRLQAYGEQAAIDRAENERQAAEARASEAEALRKNAELAERRRVARDGERVQCVLGDAEASIGNRWRKIEPVALDLVLGLRVPLTLIEPADRSIRRRMAANATFDGQIVSLCPGDSADDDPGNCVRMLGTYGDYRRGIDQRIDSSHFLRGRLRCEWPYRSGALHDRRH</sequence>
<dbReference type="EMBL" id="CP004885">
    <property type="protein sequence ID" value="AGX87740.1"/>
    <property type="molecule type" value="Genomic_DNA"/>
</dbReference>
<keyword evidence="4" id="KW-1185">Reference proteome</keyword>
<evidence type="ECO:0008006" key="5">
    <source>
        <dbReference type="Google" id="ProtNLM"/>
    </source>
</evidence>
<dbReference type="STRING" id="946483.Cenrod_1655"/>
<evidence type="ECO:0000256" key="1">
    <source>
        <dbReference type="SAM" id="Coils"/>
    </source>
</evidence>
<dbReference type="HOGENOM" id="CLU_1303445_0_0_4"/>
<dbReference type="AlphaFoldDB" id="U5N8U3"/>
<keyword evidence="1" id="KW-0175">Coiled coil</keyword>
<gene>
    <name evidence="3" type="ORF">Cenrod_1655</name>
</gene>
<dbReference type="KEGG" id="cbx:Cenrod_1655"/>
<dbReference type="PROSITE" id="PS51257">
    <property type="entry name" value="PROKAR_LIPOPROTEIN"/>
    <property type="match status" value="1"/>
</dbReference>
<evidence type="ECO:0000313" key="3">
    <source>
        <dbReference type="EMBL" id="AGX87740.1"/>
    </source>
</evidence>
<protein>
    <recommendedName>
        <fullName evidence="5">Lipoprotein</fullName>
    </recommendedName>
</protein>
<keyword evidence="2" id="KW-0732">Signal</keyword>
<dbReference type="OrthoDB" id="5471238at2"/>
<evidence type="ECO:0000256" key="2">
    <source>
        <dbReference type="SAM" id="SignalP"/>
    </source>
</evidence>
<dbReference type="Proteomes" id="UP000017184">
    <property type="component" value="Chromosome"/>
</dbReference>
<accession>U5N8U3</accession>
<evidence type="ECO:0000313" key="4">
    <source>
        <dbReference type="Proteomes" id="UP000017184"/>
    </source>
</evidence>
<feature type="chain" id="PRO_5004662907" description="Lipoprotein" evidence="2">
    <location>
        <begin position="17"/>
        <end position="205"/>
    </location>
</feature>